<accession>A0A7Z0IMJ3</accession>
<dbReference type="PANTHER" id="PTHR46623:SF6">
    <property type="entry name" value="ALPHA_BETA-HYDROLASES SUPERFAMILY PROTEIN"/>
    <property type="match status" value="1"/>
</dbReference>
<name>A0A7Z0IMJ3_9ACTN</name>
<dbReference type="InterPro" id="IPR029058">
    <property type="entry name" value="AB_hydrolase_fold"/>
</dbReference>
<keyword evidence="2" id="KW-0378">Hydrolase</keyword>
<dbReference type="AlphaFoldDB" id="A0A7Z0IMJ3"/>
<dbReference type="GO" id="GO:0008806">
    <property type="term" value="F:carboxymethylenebutenolidase activity"/>
    <property type="evidence" value="ECO:0007669"/>
    <property type="project" value="UniProtKB-EC"/>
</dbReference>
<dbReference type="RefSeq" id="WP_179446303.1">
    <property type="nucleotide sequence ID" value="NZ_JACBZS010000001.1"/>
</dbReference>
<evidence type="ECO:0000313" key="2">
    <source>
        <dbReference type="EMBL" id="NYI72681.1"/>
    </source>
</evidence>
<dbReference type="InterPro" id="IPR002925">
    <property type="entry name" value="Dienelactn_hydro"/>
</dbReference>
<proteinExistence type="predicted"/>
<organism evidence="2 3">
    <name type="scientific">Naumannella cuiyingiana</name>
    <dbReference type="NCBI Taxonomy" id="1347891"/>
    <lineage>
        <taxon>Bacteria</taxon>
        <taxon>Bacillati</taxon>
        <taxon>Actinomycetota</taxon>
        <taxon>Actinomycetes</taxon>
        <taxon>Propionibacteriales</taxon>
        <taxon>Propionibacteriaceae</taxon>
        <taxon>Naumannella</taxon>
    </lineage>
</organism>
<comment type="caution">
    <text evidence="2">The sequence shown here is derived from an EMBL/GenBank/DDBJ whole genome shotgun (WGS) entry which is preliminary data.</text>
</comment>
<keyword evidence="3" id="KW-1185">Reference proteome</keyword>
<dbReference type="Gene3D" id="3.40.50.1820">
    <property type="entry name" value="alpha/beta hydrolase"/>
    <property type="match status" value="1"/>
</dbReference>
<dbReference type="EC" id="3.1.1.45" evidence="2"/>
<reference evidence="2 3" key="1">
    <citation type="submission" date="2020-07" db="EMBL/GenBank/DDBJ databases">
        <title>Sequencing the genomes of 1000 actinobacteria strains.</title>
        <authorList>
            <person name="Klenk H.-P."/>
        </authorList>
    </citation>
    <scope>NUCLEOTIDE SEQUENCE [LARGE SCALE GENOMIC DNA]</scope>
    <source>
        <strain evidence="2 3">DSM 103164</strain>
    </source>
</reference>
<sequence>MIDSERVEVPTPDGPMPAEWFGPTDGSVPVIVVCQEIFGVTDYIRRRCRDLADAGYAVLAPHFYWRLSPTGDAPEIAETDENALQQAMGLAQQLDFAAATADGVAAVAYAREHGTAVGLVGFCFGGGLAFAIAAQAEPDALVSYYGSGLPGLLELAPRVTAPSLHHFGDADSFIDADAQARVRDAVTANTEAEWITHPGADHAFDNDVAPWHHPEASARAWQATLRFLADRLPAR</sequence>
<dbReference type="SUPFAM" id="SSF53474">
    <property type="entry name" value="alpha/beta-Hydrolases"/>
    <property type="match status" value="1"/>
</dbReference>
<dbReference type="Proteomes" id="UP000527616">
    <property type="component" value="Unassembled WGS sequence"/>
</dbReference>
<evidence type="ECO:0000313" key="3">
    <source>
        <dbReference type="Proteomes" id="UP000527616"/>
    </source>
</evidence>
<evidence type="ECO:0000259" key="1">
    <source>
        <dbReference type="Pfam" id="PF01738"/>
    </source>
</evidence>
<gene>
    <name evidence="2" type="ORF">GGQ54_003241</name>
</gene>
<feature type="domain" description="Dienelactone hydrolase" evidence="1">
    <location>
        <begin position="20"/>
        <end position="229"/>
    </location>
</feature>
<dbReference type="EMBL" id="JACBZS010000001">
    <property type="protein sequence ID" value="NYI72681.1"/>
    <property type="molecule type" value="Genomic_DNA"/>
</dbReference>
<dbReference type="InterPro" id="IPR051049">
    <property type="entry name" value="Dienelactone_hydrolase-like"/>
</dbReference>
<dbReference type="PANTHER" id="PTHR46623">
    <property type="entry name" value="CARBOXYMETHYLENEBUTENOLIDASE-RELATED"/>
    <property type="match status" value="1"/>
</dbReference>
<protein>
    <submittedName>
        <fullName evidence="2">Carboxymethylenebutenolidase</fullName>
        <ecNumber evidence="2">3.1.1.45</ecNumber>
    </submittedName>
</protein>
<dbReference type="Pfam" id="PF01738">
    <property type="entry name" value="DLH"/>
    <property type="match status" value="1"/>
</dbReference>